<reference evidence="1" key="1">
    <citation type="submission" date="2022-09" db="EMBL/GenBank/DDBJ databases">
        <title>A Global Phylogenomic Analysis of the Shiitake Genus Lentinula.</title>
        <authorList>
            <consortium name="DOE Joint Genome Institute"/>
            <person name="Sierra-Patev S."/>
            <person name="Min B."/>
            <person name="Naranjo-Ortiz M."/>
            <person name="Looney B."/>
            <person name="Konkel Z."/>
            <person name="Slot J.C."/>
            <person name="Sakamoto Y."/>
            <person name="Steenwyk J.L."/>
            <person name="Rokas A."/>
            <person name="Carro J."/>
            <person name="Camarero S."/>
            <person name="Ferreira P."/>
            <person name="Molpeceres G."/>
            <person name="Ruiz-Duenas F.J."/>
            <person name="Serrano A."/>
            <person name="Henrissat B."/>
            <person name="Drula E."/>
            <person name="Hughes K.W."/>
            <person name="Mata J.L."/>
            <person name="Ishikawa N.K."/>
            <person name="Vargas-Isla R."/>
            <person name="Ushijima S."/>
            <person name="Smith C.A."/>
            <person name="Ahrendt S."/>
            <person name="Andreopoulos W."/>
            <person name="He G."/>
            <person name="Labutti K."/>
            <person name="Lipzen A."/>
            <person name="Ng V."/>
            <person name="Riley R."/>
            <person name="Sandor L."/>
            <person name="Barry K."/>
            <person name="Martinez A.T."/>
            <person name="Xiao Y."/>
            <person name="Gibbons J.G."/>
            <person name="Terashima K."/>
            <person name="Grigoriev I.V."/>
            <person name="Hibbett D.S."/>
        </authorList>
    </citation>
    <scope>NUCLEOTIDE SEQUENCE</scope>
    <source>
        <strain evidence="1">TMI1499</strain>
    </source>
</reference>
<evidence type="ECO:0000313" key="1">
    <source>
        <dbReference type="EMBL" id="KAJ3811603.1"/>
    </source>
</evidence>
<comment type="caution">
    <text evidence="1">The sequence shown here is derived from an EMBL/GenBank/DDBJ whole genome shotgun (WGS) entry which is preliminary data.</text>
</comment>
<organism evidence="1 2">
    <name type="scientific">Lentinula aff. lateritia</name>
    <dbReference type="NCBI Taxonomy" id="2804960"/>
    <lineage>
        <taxon>Eukaryota</taxon>
        <taxon>Fungi</taxon>
        <taxon>Dikarya</taxon>
        <taxon>Basidiomycota</taxon>
        <taxon>Agaricomycotina</taxon>
        <taxon>Agaricomycetes</taxon>
        <taxon>Agaricomycetidae</taxon>
        <taxon>Agaricales</taxon>
        <taxon>Marasmiineae</taxon>
        <taxon>Omphalotaceae</taxon>
        <taxon>Lentinula</taxon>
    </lineage>
</organism>
<gene>
    <name evidence="1" type="ORF">F5876DRAFT_16547</name>
</gene>
<protein>
    <submittedName>
        <fullName evidence="1">Uncharacterized protein</fullName>
    </submittedName>
</protein>
<sequence>KELRNLLKIFLDATNAFSRKETPLIGEAIELLEDIIHSLKMIHDSEFSPNGNLVLPIIRVAAHSGVLVAEKYFKLLNECEV</sequence>
<feature type="non-terminal residue" evidence="1">
    <location>
        <position position="1"/>
    </location>
</feature>
<accession>A0ACC1U454</accession>
<dbReference type="Proteomes" id="UP001163835">
    <property type="component" value="Unassembled WGS sequence"/>
</dbReference>
<dbReference type="EMBL" id="MU795053">
    <property type="protein sequence ID" value="KAJ3811603.1"/>
    <property type="molecule type" value="Genomic_DNA"/>
</dbReference>
<proteinExistence type="predicted"/>
<name>A0ACC1U454_9AGAR</name>
<feature type="non-terminal residue" evidence="1">
    <location>
        <position position="81"/>
    </location>
</feature>
<evidence type="ECO:0000313" key="2">
    <source>
        <dbReference type="Proteomes" id="UP001163835"/>
    </source>
</evidence>
<keyword evidence="2" id="KW-1185">Reference proteome</keyword>